<sequence>MILILLHPCDGITRIRFYGYHLSFGTWPLHPEYRFLTLQK</sequence>
<protein>
    <submittedName>
        <fullName evidence="1">Uncharacterized protein</fullName>
    </submittedName>
</protein>
<evidence type="ECO:0000313" key="2">
    <source>
        <dbReference type="Proteomes" id="UP000199373"/>
    </source>
</evidence>
<organism evidence="1 2">
    <name type="scientific">Prevotella aff. ruminicola Tc2-24</name>
    <dbReference type="NCBI Taxonomy" id="81582"/>
    <lineage>
        <taxon>Bacteria</taxon>
        <taxon>Pseudomonadati</taxon>
        <taxon>Bacteroidota</taxon>
        <taxon>Bacteroidia</taxon>
        <taxon>Bacteroidales</taxon>
        <taxon>Prevotellaceae</taxon>
        <taxon>Prevotella</taxon>
    </lineage>
</organism>
<gene>
    <name evidence="1" type="ORF">SAMN04487850_1554</name>
</gene>
<dbReference type="EMBL" id="FOIQ01000003">
    <property type="protein sequence ID" value="SEW08570.1"/>
    <property type="molecule type" value="Genomic_DNA"/>
</dbReference>
<reference evidence="1 2" key="1">
    <citation type="submission" date="2016-10" db="EMBL/GenBank/DDBJ databases">
        <authorList>
            <person name="de Groot N.N."/>
        </authorList>
    </citation>
    <scope>NUCLEOTIDE SEQUENCE [LARGE SCALE GENOMIC DNA]</scope>
    <source>
        <strain evidence="1 2">TC2-24</strain>
    </source>
</reference>
<keyword evidence="2" id="KW-1185">Reference proteome</keyword>
<evidence type="ECO:0000313" key="1">
    <source>
        <dbReference type="EMBL" id="SEW08570.1"/>
    </source>
</evidence>
<name>A0A1I0P2M2_9BACT</name>
<dbReference type="Proteomes" id="UP000199373">
    <property type="component" value="Unassembled WGS sequence"/>
</dbReference>
<accession>A0A1I0P2M2</accession>
<proteinExistence type="predicted"/>
<dbReference type="AlphaFoldDB" id="A0A1I0P2M2"/>